<evidence type="ECO:0000313" key="13">
    <source>
        <dbReference type="EMBL" id="QDL90936.1"/>
    </source>
</evidence>
<comment type="function">
    <text evidence="1 11">Involved in lipopolysaccharide (LPS) biosynthesis. Catalyzes the transfer of 3-deoxy-D-manno-octulosonate (Kdo) residue(s) from CMP-Kdo to lipid IV(A), the tetraacyldisaccharide-1,4'-bisphosphate precursor of lipid A.</text>
</comment>
<dbReference type="PANTHER" id="PTHR42755:SF1">
    <property type="entry name" value="3-DEOXY-D-MANNO-OCTULOSONIC ACID TRANSFERASE, MITOCHONDRIAL-RELATED"/>
    <property type="match status" value="1"/>
</dbReference>
<name>A0A5B8FQK5_9RHOB</name>
<dbReference type="GO" id="GO:0009245">
    <property type="term" value="P:lipid A biosynthetic process"/>
    <property type="evidence" value="ECO:0007669"/>
    <property type="project" value="TreeGrafter"/>
</dbReference>
<feature type="site" description="Transition state stabilizer" evidence="10">
    <location>
        <position position="210"/>
    </location>
</feature>
<evidence type="ECO:0000256" key="9">
    <source>
        <dbReference type="PIRSR" id="PIRSR639901-1"/>
    </source>
</evidence>
<dbReference type="InterPro" id="IPR039901">
    <property type="entry name" value="Kdotransferase"/>
</dbReference>
<evidence type="ECO:0000256" key="2">
    <source>
        <dbReference type="ARBA" id="ARBA00004713"/>
    </source>
</evidence>
<dbReference type="AlphaFoldDB" id="A0A5B8FQK5"/>
<comment type="similarity">
    <text evidence="3">Belongs to the glycosyltransferase group 1 family. Glycosyltransferase 30 subfamily.</text>
</comment>
<dbReference type="Gene3D" id="3.40.50.2000">
    <property type="entry name" value="Glycogen Phosphorylase B"/>
    <property type="match status" value="1"/>
</dbReference>
<dbReference type="SUPFAM" id="SSF53756">
    <property type="entry name" value="UDP-Glycosyltransferase/glycogen phosphorylase"/>
    <property type="match status" value="1"/>
</dbReference>
<dbReference type="EC" id="2.4.99.12" evidence="4 11"/>
<dbReference type="FunFam" id="3.40.50.2000:FF:000032">
    <property type="entry name" value="3-deoxy-D-manno-octulosonic acid transferase"/>
    <property type="match status" value="1"/>
</dbReference>
<comment type="pathway">
    <text evidence="2 11">Bacterial outer membrane biogenesis; LPS core biosynthesis.</text>
</comment>
<dbReference type="RefSeq" id="WP_138577463.1">
    <property type="nucleotide sequence ID" value="NZ_CP040818.1"/>
</dbReference>
<feature type="site" description="Transition state stabilizer" evidence="10">
    <location>
        <position position="134"/>
    </location>
</feature>
<dbReference type="GO" id="GO:0043842">
    <property type="term" value="F:Kdo transferase activity"/>
    <property type="evidence" value="ECO:0007669"/>
    <property type="project" value="UniProtKB-EC"/>
</dbReference>
<dbReference type="KEGG" id="ppru:FDP22_03515"/>
<evidence type="ECO:0000256" key="10">
    <source>
        <dbReference type="PIRSR" id="PIRSR639901-2"/>
    </source>
</evidence>
<evidence type="ECO:0000256" key="1">
    <source>
        <dbReference type="ARBA" id="ARBA00003394"/>
    </source>
</evidence>
<proteinExistence type="inferred from homology"/>
<evidence type="ECO:0000256" key="11">
    <source>
        <dbReference type="RuleBase" id="RU365103"/>
    </source>
</evidence>
<evidence type="ECO:0000256" key="6">
    <source>
        <dbReference type="ARBA" id="ARBA00022679"/>
    </source>
</evidence>
<keyword evidence="11" id="KW-1003">Cell membrane</keyword>
<dbReference type="GO" id="GO:0005886">
    <property type="term" value="C:plasma membrane"/>
    <property type="evidence" value="ECO:0007669"/>
    <property type="project" value="UniProtKB-SubCell"/>
</dbReference>
<accession>A0A5B8FQK5</accession>
<dbReference type="InterPro" id="IPR007507">
    <property type="entry name" value="Glycos_transf_N"/>
</dbReference>
<feature type="domain" description="3-deoxy-D-manno-octulosonic-acid transferase N-terminal" evidence="12">
    <location>
        <begin position="37"/>
        <end position="210"/>
    </location>
</feature>
<protein>
    <recommendedName>
        <fullName evidence="5 11">3-deoxy-D-manno-octulosonic acid transferase</fullName>
        <shortName evidence="11">Kdo transferase</shortName>
        <ecNumber evidence="4 11">2.4.99.12</ecNumber>
    </recommendedName>
    <alternativeName>
        <fullName evidence="7 11">Lipid IV(A) 3-deoxy-D-manno-octulosonic acid transferase</fullName>
    </alternativeName>
</protein>
<evidence type="ECO:0000256" key="8">
    <source>
        <dbReference type="ARBA" id="ARBA00049183"/>
    </source>
</evidence>
<evidence type="ECO:0000259" key="12">
    <source>
        <dbReference type="Pfam" id="PF04413"/>
    </source>
</evidence>
<keyword evidence="6 11" id="KW-0808">Transferase</keyword>
<evidence type="ECO:0000256" key="7">
    <source>
        <dbReference type="ARBA" id="ARBA00031445"/>
    </source>
</evidence>
<sequence length="425" mass="46408">MTPPLLSLYLFLSGRLGPVARLWLKRRARRGKEDPARMGERLGIPSAPRPDGRLVWFHAASVGESLSILELVSRIRAARPDLRFLVTTGTVTSAQLMTRRLPPGAVHQYAPIDLVPGLRSFLGHWRPDLAIWIESEIWPAAIIETNRARVPLLLVNARMSERSARGWRRAPLMIGRLLGLFSAIYAQDKTTARNLTALGARDVKVTGTLKEGSAPLPHDDAERQRMAAQFEGRQLWVAASTHEGEEEIVAEAHRAVRRQNPRAILILVPRHPERGPAIAEALRAAGWQVVRRGAGETPDHDTQIYLADTLGELGLWYRLSSVSFIGGSLVPVGGHNPFEPAALGSAIIHGPHVRNFGDGFDRLRAVHAAIAVQDADTLAEAVCEALEPAEAARMAAAAWDLFSAGAEVTDRVVAELRPYLPAPAP</sequence>
<dbReference type="OrthoDB" id="9789797at2"/>
<evidence type="ECO:0000256" key="3">
    <source>
        <dbReference type="ARBA" id="ARBA00006380"/>
    </source>
</evidence>
<keyword evidence="14" id="KW-1185">Reference proteome</keyword>
<organism evidence="13 14">
    <name type="scientific">Paroceanicella profunda</name>
    <dbReference type="NCBI Taxonomy" id="2579971"/>
    <lineage>
        <taxon>Bacteria</taxon>
        <taxon>Pseudomonadati</taxon>
        <taxon>Pseudomonadota</taxon>
        <taxon>Alphaproteobacteria</taxon>
        <taxon>Rhodobacterales</taxon>
        <taxon>Paracoccaceae</taxon>
        <taxon>Paroceanicella</taxon>
    </lineage>
</organism>
<evidence type="ECO:0000256" key="4">
    <source>
        <dbReference type="ARBA" id="ARBA00012621"/>
    </source>
</evidence>
<dbReference type="Proteomes" id="UP000305888">
    <property type="component" value="Chromosome"/>
</dbReference>
<dbReference type="GO" id="GO:0009244">
    <property type="term" value="P:lipopolysaccharide core region biosynthetic process"/>
    <property type="evidence" value="ECO:0007669"/>
    <property type="project" value="UniProtKB-UniRule"/>
</dbReference>
<dbReference type="EMBL" id="CP040818">
    <property type="protein sequence ID" value="QDL90936.1"/>
    <property type="molecule type" value="Genomic_DNA"/>
</dbReference>
<gene>
    <name evidence="13" type="ORF">FDP22_03515</name>
</gene>
<dbReference type="InterPro" id="IPR038107">
    <property type="entry name" value="Glycos_transf_N_sf"/>
</dbReference>
<comment type="subcellular location">
    <subcellularLocation>
        <location evidence="11">Cell membrane</location>
    </subcellularLocation>
</comment>
<evidence type="ECO:0000313" key="14">
    <source>
        <dbReference type="Proteomes" id="UP000305888"/>
    </source>
</evidence>
<keyword evidence="11" id="KW-0448">Lipopolysaccharide biosynthesis</keyword>
<dbReference type="UniPathway" id="UPA00958"/>
<dbReference type="Pfam" id="PF04413">
    <property type="entry name" value="Glycos_transf_N"/>
    <property type="match status" value="1"/>
</dbReference>
<reference evidence="13 14" key="1">
    <citation type="submission" date="2019-06" db="EMBL/GenBank/DDBJ databases">
        <title>Genome sequence of Rhodobacteraceae bacterium D4M1.</title>
        <authorList>
            <person name="Cao J."/>
        </authorList>
    </citation>
    <scope>NUCLEOTIDE SEQUENCE [LARGE SCALE GENOMIC DNA]</scope>
    <source>
        <strain evidence="13 14">D4M1</strain>
    </source>
</reference>
<evidence type="ECO:0000256" key="5">
    <source>
        <dbReference type="ARBA" id="ARBA00019077"/>
    </source>
</evidence>
<comment type="catalytic activity">
    <reaction evidence="8 11">
        <text>lipid IVA (E. coli) + CMP-3-deoxy-beta-D-manno-octulosonate = alpha-Kdo-(2-&gt;6)-lipid IVA (E. coli) + CMP + H(+)</text>
        <dbReference type="Rhea" id="RHEA:28066"/>
        <dbReference type="ChEBI" id="CHEBI:15378"/>
        <dbReference type="ChEBI" id="CHEBI:58603"/>
        <dbReference type="ChEBI" id="CHEBI:60364"/>
        <dbReference type="ChEBI" id="CHEBI:60377"/>
        <dbReference type="ChEBI" id="CHEBI:85987"/>
        <dbReference type="EC" id="2.4.99.12"/>
    </reaction>
</comment>
<keyword evidence="11" id="KW-0472">Membrane</keyword>
<feature type="active site" description="Proton acceptor" evidence="9">
    <location>
        <position position="64"/>
    </location>
</feature>
<dbReference type="Gene3D" id="3.40.50.11720">
    <property type="entry name" value="3-Deoxy-D-manno-octulosonic-acid transferase, N-terminal domain"/>
    <property type="match status" value="1"/>
</dbReference>
<dbReference type="PANTHER" id="PTHR42755">
    <property type="entry name" value="3-DEOXY-MANNO-OCTULOSONATE CYTIDYLYLTRANSFERASE"/>
    <property type="match status" value="1"/>
</dbReference>